<comment type="caution">
    <text evidence="6">The sequence shown here is derived from an EMBL/GenBank/DDBJ whole genome shotgun (WGS) entry which is preliminary data.</text>
</comment>
<dbReference type="CDD" id="cd05466">
    <property type="entry name" value="PBP2_LTTR_substrate"/>
    <property type="match status" value="1"/>
</dbReference>
<evidence type="ECO:0000256" key="2">
    <source>
        <dbReference type="ARBA" id="ARBA00023015"/>
    </source>
</evidence>
<name>A0ABS3TJU7_9PSED</name>
<proteinExistence type="inferred from homology"/>
<comment type="similarity">
    <text evidence="1">Belongs to the LysR transcriptional regulatory family.</text>
</comment>
<dbReference type="InterPro" id="IPR036388">
    <property type="entry name" value="WH-like_DNA-bd_sf"/>
</dbReference>
<dbReference type="PRINTS" id="PR00039">
    <property type="entry name" value="HTHLYSR"/>
</dbReference>
<evidence type="ECO:0000256" key="1">
    <source>
        <dbReference type="ARBA" id="ARBA00009437"/>
    </source>
</evidence>
<dbReference type="SUPFAM" id="SSF53850">
    <property type="entry name" value="Periplasmic binding protein-like II"/>
    <property type="match status" value="1"/>
</dbReference>
<evidence type="ECO:0000256" key="4">
    <source>
        <dbReference type="ARBA" id="ARBA00023163"/>
    </source>
</evidence>
<keyword evidence="4" id="KW-0804">Transcription</keyword>
<dbReference type="RefSeq" id="WP_208311753.1">
    <property type="nucleotide sequence ID" value="NZ_JAELYA010000001.1"/>
</dbReference>
<dbReference type="Proteomes" id="UP000669060">
    <property type="component" value="Unassembled WGS sequence"/>
</dbReference>
<dbReference type="EMBL" id="JAELYA010000001">
    <property type="protein sequence ID" value="MBO3273935.1"/>
    <property type="molecule type" value="Genomic_DNA"/>
</dbReference>
<evidence type="ECO:0000259" key="5">
    <source>
        <dbReference type="PROSITE" id="PS50931"/>
    </source>
</evidence>
<keyword evidence="2" id="KW-0805">Transcription regulation</keyword>
<sequence>MDTRDLEYVVCIQQQGTIGKAADALGISQPALTKAVRRVEQQLGIQLFERLPQGMRATQAGELFLERAKHLSRDFDDALAEMRCISTGEQGVVRLGYSPTFPDTLVVAACRRLMRERPAARLRLRCRMARELLEALDAGELDMAFVPIPDSNREFAMQPLYEDRLVVAADPGHPLVARRQVTLADLQGEEWLLPAGHMTVRQMLEAAFRQRGLPPPALRAEADFSSEILYQLVEGTRLLTLARHGKGFLGTGLAAIDLAPKELELDRCVGIVTRAQGYLSPVCQRTIELFREEMAKKDVLQWL</sequence>
<keyword evidence="3" id="KW-0238">DNA-binding</keyword>
<evidence type="ECO:0000313" key="7">
    <source>
        <dbReference type="Proteomes" id="UP000669060"/>
    </source>
</evidence>
<feature type="domain" description="HTH lysR-type" evidence="5">
    <location>
        <begin position="1"/>
        <end position="58"/>
    </location>
</feature>
<accession>A0ABS3TJU7</accession>
<dbReference type="Gene3D" id="1.10.10.10">
    <property type="entry name" value="Winged helix-like DNA-binding domain superfamily/Winged helix DNA-binding domain"/>
    <property type="match status" value="1"/>
</dbReference>
<dbReference type="InterPro" id="IPR036390">
    <property type="entry name" value="WH_DNA-bd_sf"/>
</dbReference>
<dbReference type="PROSITE" id="PS50931">
    <property type="entry name" value="HTH_LYSR"/>
    <property type="match status" value="1"/>
</dbReference>
<keyword evidence="7" id="KW-1185">Reference proteome</keyword>
<organism evidence="6 7">
    <name type="scientific">Pseudomonas schmalbachii</name>
    <dbReference type="NCBI Taxonomy" id="2816993"/>
    <lineage>
        <taxon>Bacteria</taxon>
        <taxon>Pseudomonadati</taxon>
        <taxon>Pseudomonadota</taxon>
        <taxon>Gammaproteobacteria</taxon>
        <taxon>Pseudomonadales</taxon>
        <taxon>Pseudomonadaceae</taxon>
        <taxon>Pseudomonas</taxon>
    </lineage>
</organism>
<dbReference type="PANTHER" id="PTHR30419">
    <property type="entry name" value="HTH-TYPE TRANSCRIPTIONAL REGULATOR YBHD"/>
    <property type="match status" value="1"/>
</dbReference>
<gene>
    <name evidence="6" type="ORF">JFY56_01690</name>
</gene>
<evidence type="ECO:0000313" key="6">
    <source>
        <dbReference type="EMBL" id="MBO3273935.1"/>
    </source>
</evidence>
<dbReference type="SUPFAM" id="SSF46785">
    <property type="entry name" value="Winged helix' DNA-binding domain"/>
    <property type="match status" value="1"/>
</dbReference>
<dbReference type="Gene3D" id="3.40.190.290">
    <property type="match status" value="1"/>
</dbReference>
<evidence type="ECO:0000256" key="3">
    <source>
        <dbReference type="ARBA" id="ARBA00023125"/>
    </source>
</evidence>
<dbReference type="InterPro" id="IPR050950">
    <property type="entry name" value="HTH-type_LysR_regulators"/>
</dbReference>
<dbReference type="Pfam" id="PF00126">
    <property type="entry name" value="HTH_1"/>
    <property type="match status" value="1"/>
</dbReference>
<dbReference type="Pfam" id="PF03466">
    <property type="entry name" value="LysR_substrate"/>
    <property type="match status" value="1"/>
</dbReference>
<reference evidence="6 7" key="1">
    <citation type="submission" date="2020-12" db="EMBL/GenBank/DDBJ databases">
        <title>Pseudomonas schmalbachii sp. nov. isolated from millipede gut.</title>
        <authorList>
            <person name="Shelomi M."/>
        </authorList>
    </citation>
    <scope>NUCLEOTIDE SEQUENCE [LARGE SCALE GENOMIC DNA]</scope>
    <source>
        <strain evidence="6 7">Milli4</strain>
    </source>
</reference>
<protein>
    <submittedName>
        <fullName evidence="6">LysR family transcriptional regulator</fullName>
    </submittedName>
</protein>
<dbReference type="InterPro" id="IPR000847">
    <property type="entry name" value="LysR_HTH_N"/>
</dbReference>
<dbReference type="InterPro" id="IPR005119">
    <property type="entry name" value="LysR_subst-bd"/>
</dbReference>